<proteinExistence type="predicted"/>
<dbReference type="EMBL" id="ONZP01000046">
    <property type="protein sequence ID" value="SPJ71754.1"/>
    <property type="molecule type" value="Genomic_DNA"/>
</dbReference>
<reference evidence="1" key="1">
    <citation type="submission" date="2018-03" db="EMBL/GenBank/DDBJ databases">
        <authorList>
            <person name="Guldener U."/>
        </authorList>
    </citation>
    <scope>NUCLEOTIDE SEQUENCE</scope>
</reference>
<gene>
    <name evidence="1" type="ORF">FTOL_01482</name>
</gene>
<protein>
    <submittedName>
        <fullName evidence="1">Uncharacterized protein</fullName>
    </submittedName>
</protein>
<comment type="caution">
    <text evidence="1">The sequence shown here is derived from an EMBL/GenBank/DDBJ whole genome shotgun (WGS) entry which is preliminary data.</text>
</comment>
<dbReference type="AlphaFoldDB" id="A0AAE8M095"/>
<organism evidence="1 2">
    <name type="scientific">Fusarium torulosum</name>
    <dbReference type="NCBI Taxonomy" id="33205"/>
    <lineage>
        <taxon>Eukaryota</taxon>
        <taxon>Fungi</taxon>
        <taxon>Dikarya</taxon>
        <taxon>Ascomycota</taxon>
        <taxon>Pezizomycotina</taxon>
        <taxon>Sordariomycetes</taxon>
        <taxon>Hypocreomycetidae</taxon>
        <taxon>Hypocreales</taxon>
        <taxon>Nectriaceae</taxon>
        <taxon>Fusarium</taxon>
    </lineage>
</organism>
<name>A0AAE8M095_9HYPO</name>
<evidence type="ECO:0000313" key="1">
    <source>
        <dbReference type="EMBL" id="SPJ71754.1"/>
    </source>
</evidence>
<keyword evidence="2" id="KW-1185">Reference proteome</keyword>
<dbReference type="Proteomes" id="UP001187734">
    <property type="component" value="Unassembled WGS sequence"/>
</dbReference>
<accession>A0AAE8M095</accession>
<evidence type="ECO:0000313" key="2">
    <source>
        <dbReference type="Proteomes" id="UP001187734"/>
    </source>
</evidence>
<sequence>MSATLAPQQAMPLGLPSLIEDEIPKCKVTSLLRTCSYSERMSQLQKQHPIFPIEQSPTYTNVAYAPLSFAQEDTTVTPFSEAITNNILSITTQSTIVYNNDGSSENLEHITRPELRRYDRYICKELPLAATRKLGDKLSFLPVALEQEVLNLFPDAIRDAQLQLFQGYMERHQLLGSDEVPGGCLFDSEVEGPCPPLVLNQGTFD</sequence>